<dbReference type="InterPro" id="IPR038765">
    <property type="entry name" value="Papain-like_cys_pep_sf"/>
</dbReference>
<dbReference type="EC" id="3.4.22.15" evidence="2"/>
<name>A0ABD1H4M9_SALDI</name>
<evidence type="ECO:0000313" key="3">
    <source>
        <dbReference type="Proteomes" id="UP001567538"/>
    </source>
</evidence>
<dbReference type="AlphaFoldDB" id="A0ABD1H4M9"/>
<organism evidence="2 3">
    <name type="scientific">Salvia divinorum</name>
    <name type="common">Maria pastora</name>
    <name type="synonym">Diviner's sage</name>
    <dbReference type="NCBI Taxonomy" id="28513"/>
    <lineage>
        <taxon>Eukaryota</taxon>
        <taxon>Viridiplantae</taxon>
        <taxon>Streptophyta</taxon>
        <taxon>Embryophyta</taxon>
        <taxon>Tracheophyta</taxon>
        <taxon>Spermatophyta</taxon>
        <taxon>Magnoliopsida</taxon>
        <taxon>eudicotyledons</taxon>
        <taxon>Gunneridae</taxon>
        <taxon>Pentapetalae</taxon>
        <taxon>asterids</taxon>
        <taxon>lamiids</taxon>
        <taxon>Lamiales</taxon>
        <taxon>Lamiaceae</taxon>
        <taxon>Nepetoideae</taxon>
        <taxon>Mentheae</taxon>
        <taxon>Salviinae</taxon>
        <taxon>Salvia</taxon>
        <taxon>Salvia subgen. Calosphace</taxon>
    </lineage>
</organism>
<proteinExistence type="predicted"/>
<feature type="domain" description="Cathepsin propeptide inhibitor" evidence="1">
    <location>
        <begin position="41"/>
        <end position="79"/>
    </location>
</feature>
<keyword evidence="3" id="KW-1185">Reference proteome</keyword>
<evidence type="ECO:0000259" key="1">
    <source>
        <dbReference type="Pfam" id="PF08246"/>
    </source>
</evidence>
<reference evidence="2 3" key="1">
    <citation type="submission" date="2024-06" db="EMBL/GenBank/DDBJ databases">
        <title>A chromosome level genome sequence of Diviner's sage (Salvia divinorum).</title>
        <authorList>
            <person name="Ford S.A."/>
            <person name="Ro D.-K."/>
            <person name="Ness R.W."/>
            <person name="Phillips M.A."/>
        </authorList>
    </citation>
    <scope>NUCLEOTIDE SEQUENCE [LARGE SCALE GENOMIC DNA]</scope>
    <source>
        <strain evidence="2">SAF-2024a</strain>
        <tissue evidence="2">Leaf</tissue>
    </source>
</reference>
<accession>A0ABD1H4M9</accession>
<comment type="caution">
    <text evidence="2">The sequence shown here is derived from an EMBL/GenBank/DDBJ whole genome shotgun (WGS) entry which is preliminary data.</text>
</comment>
<dbReference type="GO" id="GO:0004197">
    <property type="term" value="F:cysteine-type endopeptidase activity"/>
    <property type="evidence" value="ECO:0007669"/>
    <property type="project" value="UniProtKB-EC"/>
</dbReference>
<dbReference type="SUPFAM" id="SSF54001">
    <property type="entry name" value="Cysteine proteinases"/>
    <property type="match status" value="1"/>
</dbReference>
<keyword evidence="2" id="KW-0378">Hydrolase</keyword>
<dbReference type="Pfam" id="PF08246">
    <property type="entry name" value="Inhibitor_I29"/>
    <property type="match status" value="1"/>
</dbReference>
<sequence length="108" mass="12255">MSRALFVFKKLFPGGGSTTPIRSVTIPLSGDGDGPLLTNLFDNWCKDRGKKYVSEEEKQRRLKVFERNYASLSPLNMSNSIYMASLMLMTKVPFAQIFSTKRNSLLNR</sequence>
<dbReference type="EMBL" id="JBEAFC010000007">
    <property type="protein sequence ID" value="KAL1550398.1"/>
    <property type="molecule type" value="Genomic_DNA"/>
</dbReference>
<dbReference type="Proteomes" id="UP001567538">
    <property type="component" value="Unassembled WGS sequence"/>
</dbReference>
<evidence type="ECO:0000313" key="2">
    <source>
        <dbReference type="EMBL" id="KAL1550398.1"/>
    </source>
</evidence>
<dbReference type="InterPro" id="IPR013201">
    <property type="entry name" value="Prot_inhib_I29"/>
</dbReference>
<gene>
    <name evidence="2" type="ORF">AAHA92_18364</name>
</gene>
<dbReference type="Gene3D" id="1.10.287.2250">
    <property type="match status" value="1"/>
</dbReference>
<protein>
    <submittedName>
        <fullName evidence="2">Cathepsin L</fullName>
        <ecNumber evidence="2">3.4.22.15</ecNumber>
    </submittedName>
</protein>